<protein>
    <recommendedName>
        <fullName evidence="3 7">Prolyl endopeptidase</fullName>
        <ecNumber evidence="7">3.4.21.-</ecNumber>
    </recommendedName>
</protein>
<evidence type="ECO:0000256" key="5">
    <source>
        <dbReference type="ARBA" id="ARBA00022801"/>
    </source>
</evidence>
<dbReference type="AlphaFoldDB" id="A0AA85GBP6"/>
<evidence type="ECO:0000256" key="7">
    <source>
        <dbReference type="RuleBase" id="RU368024"/>
    </source>
</evidence>
<dbReference type="FunFam" id="3.40.50.1820:FF:000005">
    <property type="entry name" value="Prolyl endopeptidase"/>
    <property type="match status" value="1"/>
</dbReference>
<dbReference type="InterPro" id="IPR029058">
    <property type="entry name" value="AB_hydrolase_fold"/>
</dbReference>
<organism evidence="10 11">
    <name type="scientific">Schistosoma rodhaini</name>
    <dbReference type="NCBI Taxonomy" id="6188"/>
    <lineage>
        <taxon>Eukaryota</taxon>
        <taxon>Metazoa</taxon>
        <taxon>Spiralia</taxon>
        <taxon>Lophotrochozoa</taxon>
        <taxon>Platyhelminthes</taxon>
        <taxon>Trematoda</taxon>
        <taxon>Digenea</taxon>
        <taxon>Strigeidida</taxon>
        <taxon>Schistosomatoidea</taxon>
        <taxon>Schistosomatidae</taxon>
        <taxon>Schistosoma</taxon>
    </lineage>
</organism>
<dbReference type="SUPFAM" id="SSF53474">
    <property type="entry name" value="alpha/beta-Hydrolases"/>
    <property type="match status" value="1"/>
</dbReference>
<dbReference type="InterPro" id="IPR002471">
    <property type="entry name" value="Pept_S9_AS"/>
</dbReference>
<evidence type="ECO:0000256" key="2">
    <source>
        <dbReference type="ARBA" id="ARBA00005228"/>
    </source>
</evidence>
<dbReference type="InterPro" id="IPR002470">
    <property type="entry name" value="Peptidase_S9A"/>
</dbReference>
<sequence>MSSGCFVSLMFLPVVIRVGNSLLRGHSLTLRRAVISFGNATLILCSVCHSTLADIFVVGLIKYVVSMEHTSINYPEIYKGESTIEEKFGVQIHDPYRWLEDPDSVRTKAFVKAQNLITEQFLNKCPYTSKIRDKLTAIWDYEKYSCPLKYGSFYYIWHNSGLQNQSVLYQMKTLSGPKKTFLDPNEIDPEGLTSLRNYSFSVEGTYCCYGLSFGGSDWCKLKFKTCESGEDLPDVLHHVKFSSISWTKDEKGVFYCMYPQHEGKADGTETTTNTDQKLMYHRLGTLQSDDILFLERPDQPTWNIQGEVSDCGRYLLVTLYDGCEPNNQLFYCDLEKVDLVGKKKFDLIPIVDRFEAVYEYVTNEGDSFVFRTNLDAPMYKIIKISLSNCDRQNWEDLIHHNVESLLESAVCVNKDKLVICRLKDVKSCLSVHKLLTGEKISDIDISLGYVANVTGRKRDDEAFIHFTSFLTPGIIYSYDFSHSHPKLEVIRESKIRDVDLNQFEVKQVFYESKDKTVVPMFLVLPKNFQQNNSAPCQLYGYGGFNISVTPSFSVGRLFFLMHFGGIVAVANIRGGGEYGKSWHDAGRLQNKQNSFDDFQAAAEYLLNHGYTNNQKLYIQGGSNGGLLVCACCNQRPDLFKAAVAQVPVCDLIRFHKFTIGHAWKSDYGDPDNKKDFSYLMRISPLHNVKIPSNSDVQYPALLILTADHDDRVVPLHSFKFIATLQEKLCHNCRQTNPILIRIEQKTGHGQGKPTSKSINEVVDIYSFLQTAMSLTWKE</sequence>
<keyword evidence="10" id="KW-1185">Reference proteome</keyword>
<evidence type="ECO:0000256" key="4">
    <source>
        <dbReference type="ARBA" id="ARBA00022670"/>
    </source>
</evidence>
<dbReference type="WBParaSite" id="SRDH1_8600.2">
    <property type="protein sequence ID" value="SRDH1_8600.2"/>
    <property type="gene ID" value="SRDH1_8600"/>
</dbReference>
<dbReference type="InterPro" id="IPR001375">
    <property type="entry name" value="Peptidase_S9_cat"/>
</dbReference>
<proteinExistence type="inferred from homology"/>
<dbReference type="GO" id="GO:0005829">
    <property type="term" value="C:cytosol"/>
    <property type="evidence" value="ECO:0007669"/>
    <property type="project" value="TreeGrafter"/>
</dbReference>
<dbReference type="PANTHER" id="PTHR42881">
    <property type="entry name" value="PROLYL ENDOPEPTIDASE"/>
    <property type="match status" value="1"/>
</dbReference>
<evidence type="ECO:0000256" key="1">
    <source>
        <dbReference type="ARBA" id="ARBA00001070"/>
    </source>
</evidence>
<comment type="similarity">
    <text evidence="2 7">Belongs to the peptidase S9A family.</text>
</comment>
<dbReference type="GO" id="GO:0004252">
    <property type="term" value="F:serine-type endopeptidase activity"/>
    <property type="evidence" value="ECO:0007669"/>
    <property type="project" value="UniProtKB-UniRule"/>
</dbReference>
<dbReference type="Pfam" id="PF02897">
    <property type="entry name" value="Peptidase_S9_N"/>
    <property type="match status" value="1"/>
</dbReference>
<reference evidence="11" key="2">
    <citation type="submission" date="2023-11" db="UniProtKB">
        <authorList>
            <consortium name="WormBaseParasite"/>
        </authorList>
    </citation>
    <scope>IDENTIFICATION</scope>
</reference>
<dbReference type="PROSITE" id="PS00708">
    <property type="entry name" value="PRO_ENDOPEP_SER"/>
    <property type="match status" value="1"/>
</dbReference>
<dbReference type="Gene3D" id="3.40.50.1820">
    <property type="entry name" value="alpha/beta hydrolase"/>
    <property type="match status" value="1"/>
</dbReference>
<keyword evidence="5 7" id="KW-0378">Hydrolase</keyword>
<dbReference type="EC" id="3.4.21.-" evidence="7"/>
<dbReference type="InterPro" id="IPR023302">
    <property type="entry name" value="Pept_S9A_N"/>
</dbReference>
<accession>A0AA85GBP6</accession>
<dbReference type="GO" id="GO:0006508">
    <property type="term" value="P:proteolysis"/>
    <property type="evidence" value="ECO:0007669"/>
    <property type="project" value="UniProtKB-KW"/>
</dbReference>
<dbReference type="GO" id="GO:0070012">
    <property type="term" value="F:oligopeptidase activity"/>
    <property type="evidence" value="ECO:0007669"/>
    <property type="project" value="TreeGrafter"/>
</dbReference>
<name>A0AA85GBP6_9TREM</name>
<evidence type="ECO:0000259" key="8">
    <source>
        <dbReference type="Pfam" id="PF00326"/>
    </source>
</evidence>
<evidence type="ECO:0000259" key="9">
    <source>
        <dbReference type="Pfam" id="PF02897"/>
    </source>
</evidence>
<reference evidence="10" key="1">
    <citation type="submission" date="2022-06" db="EMBL/GenBank/DDBJ databases">
        <authorList>
            <person name="Berger JAMES D."/>
            <person name="Berger JAMES D."/>
        </authorList>
    </citation>
    <scope>NUCLEOTIDE SEQUENCE [LARGE SCALE GENOMIC DNA]</scope>
</reference>
<dbReference type="InterPro" id="IPR051167">
    <property type="entry name" value="Prolyl_oligopep/macrocyclase"/>
</dbReference>
<dbReference type="Pfam" id="PF00326">
    <property type="entry name" value="Peptidase_S9"/>
    <property type="match status" value="1"/>
</dbReference>
<dbReference type="PANTHER" id="PTHR42881:SF2">
    <property type="entry name" value="PROLYL ENDOPEPTIDASE"/>
    <property type="match status" value="1"/>
</dbReference>
<evidence type="ECO:0000256" key="3">
    <source>
        <dbReference type="ARBA" id="ARBA00016310"/>
    </source>
</evidence>
<comment type="catalytic activity">
    <reaction evidence="1">
        <text>Hydrolysis of Pro-|-Xaa &gt;&gt; Ala-|-Xaa in oligopeptides.</text>
        <dbReference type="EC" id="3.4.21.26"/>
    </reaction>
</comment>
<dbReference type="FunFam" id="2.130.10.120:FF:000001">
    <property type="entry name" value="Prolyl endopeptidase"/>
    <property type="match status" value="1"/>
</dbReference>
<feature type="domain" description="Peptidase S9A N-terminal" evidence="9">
    <location>
        <begin position="75"/>
        <end position="483"/>
    </location>
</feature>
<keyword evidence="6 7" id="KW-0720">Serine protease</keyword>
<dbReference type="SUPFAM" id="SSF50993">
    <property type="entry name" value="Peptidase/esterase 'gauge' domain"/>
    <property type="match status" value="1"/>
</dbReference>
<evidence type="ECO:0000313" key="10">
    <source>
        <dbReference type="Proteomes" id="UP000050792"/>
    </source>
</evidence>
<evidence type="ECO:0000313" key="11">
    <source>
        <dbReference type="WBParaSite" id="SRDH1_8600.2"/>
    </source>
</evidence>
<dbReference type="PRINTS" id="PR00862">
    <property type="entry name" value="PROLIGOPTASE"/>
</dbReference>
<dbReference type="Gene3D" id="2.130.10.120">
    <property type="entry name" value="Prolyl oligopeptidase, N-terminal domain"/>
    <property type="match status" value="1"/>
</dbReference>
<dbReference type="Proteomes" id="UP000050792">
    <property type="component" value="Unassembled WGS sequence"/>
</dbReference>
<evidence type="ECO:0000256" key="6">
    <source>
        <dbReference type="ARBA" id="ARBA00022825"/>
    </source>
</evidence>
<feature type="domain" description="Peptidase S9 prolyl oligopeptidase catalytic" evidence="8">
    <location>
        <begin position="551"/>
        <end position="772"/>
    </location>
</feature>
<keyword evidence="4 7" id="KW-0645">Protease</keyword>